<name>A0A1L9THL8_9EURO</name>
<dbReference type="GO" id="GO:0016787">
    <property type="term" value="F:hydrolase activity"/>
    <property type="evidence" value="ECO:0007669"/>
    <property type="project" value="UniProtKB-KW"/>
</dbReference>
<comment type="similarity">
    <text evidence="1 3">Belongs to the type-B carboxylesterase/lipase family.</text>
</comment>
<dbReference type="VEuPathDB" id="FungiDB:ASPSYDRAFT_132527"/>
<reference evidence="6" key="1">
    <citation type="journal article" date="2017" name="Genome Biol.">
        <title>Comparative genomics reveals high biological diversity and specific adaptations in the industrially and medically important fungal genus Aspergillus.</title>
        <authorList>
            <person name="de Vries R.P."/>
            <person name="Riley R."/>
            <person name="Wiebenga A."/>
            <person name="Aguilar-Osorio G."/>
            <person name="Amillis S."/>
            <person name="Uchima C.A."/>
            <person name="Anderluh G."/>
            <person name="Asadollahi M."/>
            <person name="Askin M."/>
            <person name="Barry K."/>
            <person name="Battaglia E."/>
            <person name="Bayram O."/>
            <person name="Benocci T."/>
            <person name="Braus-Stromeyer S.A."/>
            <person name="Caldana C."/>
            <person name="Canovas D."/>
            <person name="Cerqueira G.C."/>
            <person name="Chen F."/>
            <person name="Chen W."/>
            <person name="Choi C."/>
            <person name="Clum A."/>
            <person name="Dos Santos R.A."/>
            <person name="Damasio A.R."/>
            <person name="Diallinas G."/>
            <person name="Emri T."/>
            <person name="Fekete E."/>
            <person name="Flipphi M."/>
            <person name="Freyberg S."/>
            <person name="Gallo A."/>
            <person name="Gournas C."/>
            <person name="Habgood R."/>
            <person name="Hainaut M."/>
            <person name="Harispe M.L."/>
            <person name="Henrissat B."/>
            <person name="Hilden K.S."/>
            <person name="Hope R."/>
            <person name="Hossain A."/>
            <person name="Karabika E."/>
            <person name="Karaffa L."/>
            <person name="Karanyi Z."/>
            <person name="Krasevec N."/>
            <person name="Kuo A."/>
            <person name="Kusch H."/>
            <person name="LaButti K."/>
            <person name="Lagendijk E.L."/>
            <person name="Lapidus A."/>
            <person name="Levasseur A."/>
            <person name="Lindquist E."/>
            <person name="Lipzen A."/>
            <person name="Logrieco A.F."/>
            <person name="MacCabe A."/>
            <person name="Maekelae M.R."/>
            <person name="Malavazi I."/>
            <person name="Melin P."/>
            <person name="Meyer V."/>
            <person name="Mielnichuk N."/>
            <person name="Miskei M."/>
            <person name="Molnar A.P."/>
            <person name="Mule G."/>
            <person name="Ngan C.Y."/>
            <person name="Orejas M."/>
            <person name="Orosz E."/>
            <person name="Ouedraogo J.P."/>
            <person name="Overkamp K.M."/>
            <person name="Park H.-S."/>
            <person name="Perrone G."/>
            <person name="Piumi F."/>
            <person name="Punt P.J."/>
            <person name="Ram A.F."/>
            <person name="Ramon A."/>
            <person name="Rauscher S."/>
            <person name="Record E."/>
            <person name="Riano-Pachon D.M."/>
            <person name="Robert V."/>
            <person name="Roehrig J."/>
            <person name="Ruller R."/>
            <person name="Salamov A."/>
            <person name="Salih N.S."/>
            <person name="Samson R.A."/>
            <person name="Sandor E."/>
            <person name="Sanguinetti M."/>
            <person name="Schuetze T."/>
            <person name="Sepcic K."/>
            <person name="Shelest E."/>
            <person name="Sherlock G."/>
            <person name="Sophianopoulou V."/>
            <person name="Squina F.M."/>
            <person name="Sun H."/>
            <person name="Susca A."/>
            <person name="Todd R.B."/>
            <person name="Tsang A."/>
            <person name="Unkles S.E."/>
            <person name="van de Wiele N."/>
            <person name="van Rossen-Uffink D."/>
            <person name="Oliveira J.V."/>
            <person name="Vesth T.C."/>
            <person name="Visser J."/>
            <person name="Yu J.-H."/>
            <person name="Zhou M."/>
            <person name="Andersen M.R."/>
            <person name="Archer D.B."/>
            <person name="Baker S.E."/>
            <person name="Benoit I."/>
            <person name="Brakhage A.A."/>
            <person name="Braus G.H."/>
            <person name="Fischer R."/>
            <person name="Frisvad J.C."/>
            <person name="Goldman G.H."/>
            <person name="Houbraken J."/>
            <person name="Oakley B."/>
            <person name="Pocsi I."/>
            <person name="Scazzocchio C."/>
            <person name="Seiboth B."/>
            <person name="vanKuyk P.A."/>
            <person name="Wortman J."/>
            <person name="Dyer P.S."/>
            <person name="Grigoriev I.V."/>
        </authorList>
    </citation>
    <scope>NUCLEOTIDE SEQUENCE [LARGE SCALE GENOMIC DNA]</scope>
    <source>
        <strain evidence="6">CBS 593.65</strain>
    </source>
</reference>
<feature type="domain" description="Carboxylesterase type B" evidence="4">
    <location>
        <begin position="28"/>
        <end position="517"/>
    </location>
</feature>
<dbReference type="EC" id="3.1.1.-" evidence="3"/>
<evidence type="ECO:0000256" key="1">
    <source>
        <dbReference type="ARBA" id="ARBA00005964"/>
    </source>
</evidence>
<keyword evidence="6" id="KW-1185">Reference proteome</keyword>
<evidence type="ECO:0000313" key="5">
    <source>
        <dbReference type="EMBL" id="OJJ58940.1"/>
    </source>
</evidence>
<dbReference type="AlphaFoldDB" id="A0A1L9THL8"/>
<accession>A0A1L9THL8</accession>
<dbReference type="Pfam" id="PF00135">
    <property type="entry name" value="COesterase"/>
    <property type="match status" value="1"/>
</dbReference>
<proteinExistence type="inferred from homology"/>
<dbReference type="PROSITE" id="PS00941">
    <property type="entry name" value="CARBOXYLESTERASE_B_2"/>
    <property type="match status" value="1"/>
</dbReference>
<dbReference type="InterPro" id="IPR019819">
    <property type="entry name" value="Carboxylesterase_B_CS"/>
</dbReference>
<protein>
    <recommendedName>
        <fullName evidence="3">Carboxylic ester hydrolase</fullName>
        <ecNumber evidence="3">3.1.1.-</ecNumber>
    </recommendedName>
</protein>
<feature type="chain" id="PRO_5011834188" description="Carboxylic ester hydrolase" evidence="3">
    <location>
        <begin position="20"/>
        <end position="551"/>
    </location>
</feature>
<dbReference type="InterPro" id="IPR050309">
    <property type="entry name" value="Type-B_Carboxylest/Lipase"/>
</dbReference>
<dbReference type="Gene3D" id="3.40.50.1820">
    <property type="entry name" value="alpha/beta hydrolase"/>
    <property type="match status" value="1"/>
</dbReference>
<dbReference type="Proteomes" id="UP000184356">
    <property type="component" value="Unassembled WGS sequence"/>
</dbReference>
<dbReference type="EMBL" id="KV878586">
    <property type="protein sequence ID" value="OJJ58940.1"/>
    <property type="molecule type" value="Genomic_DNA"/>
</dbReference>
<dbReference type="OrthoDB" id="408631at2759"/>
<evidence type="ECO:0000313" key="6">
    <source>
        <dbReference type="Proteomes" id="UP000184356"/>
    </source>
</evidence>
<organism evidence="5 6">
    <name type="scientific">Aspergillus sydowii CBS 593.65</name>
    <dbReference type="NCBI Taxonomy" id="1036612"/>
    <lineage>
        <taxon>Eukaryota</taxon>
        <taxon>Fungi</taxon>
        <taxon>Dikarya</taxon>
        <taxon>Ascomycota</taxon>
        <taxon>Pezizomycotina</taxon>
        <taxon>Eurotiomycetes</taxon>
        <taxon>Eurotiomycetidae</taxon>
        <taxon>Eurotiales</taxon>
        <taxon>Aspergillaceae</taxon>
        <taxon>Aspergillus</taxon>
        <taxon>Aspergillus subgen. Nidulantes</taxon>
    </lineage>
</organism>
<dbReference type="PROSITE" id="PS00122">
    <property type="entry name" value="CARBOXYLESTERASE_B_1"/>
    <property type="match status" value="1"/>
</dbReference>
<dbReference type="InterPro" id="IPR002018">
    <property type="entry name" value="CarbesteraseB"/>
</dbReference>
<dbReference type="STRING" id="1036612.A0A1L9THL8"/>
<feature type="signal peptide" evidence="3">
    <location>
        <begin position="1"/>
        <end position="19"/>
    </location>
</feature>
<keyword evidence="3" id="KW-0732">Signal</keyword>
<dbReference type="PANTHER" id="PTHR11559">
    <property type="entry name" value="CARBOXYLESTERASE"/>
    <property type="match status" value="1"/>
</dbReference>
<evidence type="ECO:0000259" key="4">
    <source>
        <dbReference type="Pfam" id="PF00135"/>
    </source>
</evidence>
<gene>
    <name evidence="5" type="ORF">ASPSYDRAFT_132527</name>
</gene>
<evidence type="ECO:0000256" key="3">
    <source>
        <dbReference type="RuleBase" id="RU361235"/>
    </source>
</evidence>
<dbReference type="GeneID" id="63756681"/>
<dbReference type="InterPro" id="IPR029058">
    <property type="entry name" value="AB_hydrolase_fold"/>
</dbReference>
<dbReference type="SUPFAM" id="SSF53474">
    <property type="entry name" value="alpha/beta-Hydrolases"/>
    <property type="match status" value="1"/>
</dbReference>
<dbReference type="InterPro" id="IPR019826">
    <property type="entry name" value="Carboxylesterase_B_AS"/>
</dbReference>
<evidence type="ECO:0000256" key="2">
    <source>
        <dbReference type="ARBA" id="ARBA00022801"/>
    </source>
</evidence>
<keyword evidence="2 3" id="KW-0378">Hydrolase</keyword>
<sequence>MFFNAKLLLITYLLGQAIASVDPLRSSVSVKIRNGTVVGVNDERNQVQRFLGIPYAQPPVGDLRLRHAIPLNTSFNTFHAQSFGSACYGPEIDSNPDSSEGCLTLNIWRPAGQNKADALKPVMVWFYGGGLRAGYTADPKFEGTNIVRISSEINKEILLVSVNYRLGPLGFLNGQQMGELGLLNLGMLDQRLALHWIQENIAAFGGDPSKVTISGESAGAVSVYSHMMAYGGRDDRLFRAGILESGGAFPLTSANTSSFQDTFDSIITNTSCSSFADAPPAEQLDCIRKLPVRTFLSSVGPDTGQSIDGSFSQTSIHFALPAEKYVKVPTIVGTNTDEGTNSAPTGINTTAQLRGPLSEGFHRPKLLPNSTISKLLNLYTNDPRHGCPYNTGSTRLTSGKLDKKACSIFGDIVQIGPARMIAQWLTKNNRDSTNAPVYRYRFNHLPHDTDASNITAGIGTGVEQRYVFSNLVPDHPWDRALAYDLSRAWVSFVHGLDPNIGGDSTLPEWPVYGADGKSMVFSGYGSSIEEDTYRGEAVDYIIETVLPYGAL</sequence>
<dbReference type="RefSeq" id="XP_040702746.1">
    <property type="nucleotide sequence ID" value="XM_040840608.1"/>
</dbReference>